<dbReference type="PANTHER" id="PTHR32361">
    <property type="entry name" value="FERRIC/CUPRIC REDUCTASE TRANSMEMBRANE COMPONENT"/>
    <property type="match status" value="1"/>
</dbReference>
<dbReference type="GO" id="GO:0052851">
    <property type="term" value="F:ferric-chelate reductase (NADPH) activity"/>
    <property type="evidence" value="ECO:0007669"/>
    <property type="project" value="UniProtKB-EC"/>
</dbReference>
<keyword evidence="6 14" id="KW-0812">Transmembrane</keyword>
<name>A0AA38PHH6_9AGAR</name>
<dbReference type="Proteomes" id="UP001163846">
    <property type="component" value="Unassembled WGS sequence"/>
</dbReference>
<feature type="transmembrane region" description="Helical" evidence="14">
    <location>
        <begin position="319"/>
        <end position="339"/>
    </location>
</feature>
<feature type="transmembrane region" description="Helical" evidence="14">
    <location>
        <begin position="63"/>
        <end position="83"/>
    </location>
</feature>
<dbReference type="Pfam" id="PF08030">
    <property type="entry name" value="NAD_binding_6"/>
    <property type="match status" value="1"/>
</dbReference>
<dbReference type="GO" id="GO:0006879">
    <property type="term" value="P:intracellular iron ion homeostasis"/>
    <property type="evidence" value="ECO:0007669"/>
    <property type="project" value="TreeGrafter"/>
</dbReference>
<evidence type="ECO:0000256" key="8">
    <source>
        <dbReference type="ARBA" id="ARBA00022989"/>
    </source>
</evidence>
<evidence type="ECO:0000256" key="7">
    <source>
        <dbReference type="ARBA" id="ARBA00022982"/>
    </source>
</evidence>
<dbReference type="PROSITE" id="PS51384">
    <property type="entry name" value="FAD_FR"/>
    <property type="match status" value="1"/>
</dbReference>
<dbReference type="Gene3D" id="3.40.50.80">
    <property type="entry name" value="Nucleotide-binding domain of ferredoxin-NADP reductase (FNR) module"/>
    <property type="match status" value="1"/>
</dbReference>
<feature type="transmembrane region" description="Helical" evidence="14">
    <location>
        <begin position="227"/>
        <end position="245"/>
    </location>
</feature>
<evidence type="ECO:0000256" key="6">
    <source>
        <dbReference type="ARBA" id="ARBA00022692"/>
    </source>
</evidence>
<feature type="transmembrane region" description="Helical" evidence="14">
    <location>
        <begin position="257"/>
        <end position="274"/>
    </location>
</feature>
<dbReference type="SUPFAM" id="SSF63380">
    <property type="entry name" value="Riboflavin synthase domain-like"/>
    <property type="match status" value="1"/>
</dbReference>
<evidence type="ECO:0000256" key="1">
    <source>
        <dbReference type="ARBA" id="ARBA00004651"/>
    </source>
</evidence>
<keyword evidence="12" id="KW-0325">Glycoprotein</keyword>
<dbReference type="Pfam" id="PF08022">
    <property type="entry name" value="FAD_binding_8"/>
    <property type="match status" value="1"/>
</dbReference>
<evidence type="ECO:0000256" key="5">
    <source>
        <dbReference type="ARBA" id="ARBA00022475"/>
    </source>
</evidence>
<keyword evidence="11 14" id="KW-0472">Membrane</keyword>
<comment type="similarity">
    <text evidence="2">Belongs to the ferric reductase (FRE) family.</text>
</comment>
<dbReference type="InterPro" id="IPR017938">
    <property type="entry name" value="Riboflavin_synthase-like_b-brl"/>
</dbReference>
<sequence length="650" mass="70311">MSVIAASFVVRAVAGANEAANSTAGTGSGASNGTAAAAAAGAGAVAAGGGAGAAPAGLSDFQIVWDIDIILLSIIALLFLLRLPRFLARLYRFSEWTSGLVLRNRPYHTRTSASRRVQFSVGNNSSMNDLSTDESHVMYQDKMSAQRTPQVQGGIASSAYPPHVSNCPTFFRPLLKLLHARVNTGVSFSHMAMMIVWTGAVVFPAFYMTEAFTDPVRFGWITASQLPFVYAFGTKNNVLGMFLGIGYEKINFMHRHAGRIVLIAVNVHGLGYIYKWCLSSDFQEEIANPKCYWGLIGMICIDGLFLFSTEFVRKKAYNLFLFTHVSALAVLVIAMLNHFPGTLPWAYACAAFYLLDLLLRLTKTRISTATLRAIPELGLTRVEIPNINSGWRAGQHVRLRVLSSGMGLLGWSEVHPFTIASVAEGPEGMVLLCKKAGSWTNALYKMANSSSSDEEGNGRRVLVMVQGPYGGLGNCMISSFSAATFVCGGSGITLATSAMQELIQKDLNGESRVKSIELIWTVQDASALVPLLPFFTSLIQQSVFTPIRISVFYTRAPIGKFPFPDNFFRSTSLTLSPGRPKFHQHLEETITRTIGSNSSSGNSIGTHGLFVGVCGPVSLADGVFVDAGKIDPYRRDQIGGVEVHAETFGW</sequence>
<evidence type="ECO:0000256" key="12">
    <source>
        <dbReference type="ARBA" id="ARBA00023180"/>
    </source>
</evidence>
<evidence type="ECO:0000256" key="14">
    <source>
        <dbReference type="SAM" id="Phobius"/>
    </source>
</evidence>
<dbReference type="InterPro" id="IPR013112">
    <property type="entry name" value="FAD-bd_8"/>
</dbReference>
<dbReference type="GO" id="GO:0005886">
    <property type="term" value="C:plasma membrane"/>
    <property type="evidence" value="ECO:0007669"/>
    <property type="project" value="UniProtKB-SubCell"/>
</dbReference>
<dbReference type="SFLD" id="SFLDS00052">
    <property type="entry name" value="Ferric_Reductase_Domain"/>
    <property type="match status" value="1"/>
</dbReference>
<keyword evidence="4" id="KW-0813">Transport</keyword>
<dbReference type="Pfam" id="PF01794">
    <property type="entry name" value="Ferric_reduct"/>
    <property type="match status" value="1"/>
</dbReference>
<dbReference type="InterPro" id="IPR013130">
    <property type="entry name" value="Fe3_Rdtase_TM_dom"/>
</dbReference>
<feature type="transmembrane region" description="Helical" evidence="14">
    <location>
        <begin position="286"/>
        <end position="307"/>
    </location>
</feature>
<dbReference type="SFLD" id="SFLDG01168">
    <property type="entry name" value="Ferric_reductase_subgroup_(FRE"/>
    <property type="match status" value="1"/>
</dbReference>
<keyword evidence="8 14" id="KW-1133">Transmembrane helix</keyword>
<evidence type="ECO:0000256" key="4">
    <source>
        <dbReference type="ARBA" id="ARBA00022448"/>
    </source>
</evidence>
<evidence type="ECO:0000259" key="15">
    <source>
        <dbReference type="PROSITE" id="PS51384"/>
    </source>
</evidence>
<dbReference type="EMBL" id="MU806000">
    <property type="protein sequence ID" value="KAJ3842631.1"/>
    <property type="molecule type" value="Genomic_DNA"/>
</dbReference>
<reference evidence="16" key="1">
    <citation type="submission" date="2022-08" db="EMBL/GenBank/DDBJ databases">
        <authorList>
            <consortium name="DOE Joint Genome Institute"/>
            <person name="Min B."/>
            <person name="Riley R."/>
            <person name="Sierra-Patev S."/>
            <person name="Naranjo-Ortiz M."/>
            <person name="Looney B."/>
            <person name="Konkel Z."/>
            <person name="Slot J.C."/>
            <person name="Sakamoto Y."/>
            <person name="Steenwyk J.L."/>
            <person name="Rokas A."/>
            <person name="Carro J."/>
            <person name="Camarero S."/>
            <person name="Ferreira P."/>
            <person name="Molpeceres G."/>
            <person name="Ruiz-Duenas F.J."/>
            <person name="Serrano A."/>
            <person name="Henrissat B."/>
            <person name="Drula E."/>
            <person name="Hughes K.W."/>
            <person name="Mata J.L."/>
            <person name="Ishikawa N.K."/>
            <person name="Vargas-Isla R."/>
            <person name="Ushijima S."/>
            <person name="Smith C.A."/>
            <person name="Ahrendt S."/>
            <person name="Andreopoulos W."/>
            <person name="He G."/>
            <person name="Labutti K."/>
            <person name="Lipzen A."/>
            <person name="Ng V."/>
            <person name="Sandor L."/>
            <person name="Barry K."/>
            <person name="Martinez A.T."/>
            <person name="Xiao Y."/>
            <person name="Gibbons J.G."/>
            <person name="Terashima K."/>
            <person name="Hibbett D.S."/>
            <person name="Grigoriev I.V."/>
        </authorList>
    </citation>
    <scope>NUCLEOTIDE SEQUENCE</scope>
    <source>
        <strain evidence="16">TFB9207</strain>
    </source>
</reference>
<dbReference type="InterPro" id="IPR013121">
    <property type="entry name" value="Fe_red_NAD-bd_6"/>
</dbReference>
<dbReference type="GO" id="GO:0006826">
    <property type="term" value="P:iron ion transport"/>
    <property type="evidence" value="ECO:0007669"/>
    <property type="project" value="TreeGrafter"/>
</dbReference>
<comment type="catalytic activity">
    <reaction evidence="13">
        <text>2 a Fe(II)-siderophore + NADP(+) + H(+) = 2 a Fe(III)-siderophore + NADPH</text>
        <dbReference type="Rhea" id="RHEA:28795"/>
        <dbReference type="Rhea" id="RHEA-COMP:11342"/>
        <dbReference type="Rhea" id="RHEA-COMP:11344"/>
        <dbReference type="ChEBI" id="CHEBI:15378"/>
        <dbReference type="ChEBI" id="CHEBI:29033"/>
        <dbReference type="ChEBI" id="CHEBI:29034"/>
        <dbReference type="ChEBI" id="CHEBI:57783"/>
        <dbReference type="ChEBI" id="CHEBI:58349"/>
        <dbReference type="EC" id="1.16.1.9"/>
    </reaction>
</comment>
<evidence type="ECO:0000256" key="10">
    <source>
        <dbReference type="ARBA" id="ARBA00023065"/>
    </source>
</evidence>
<dbReference type="EC" id="1.16.1.9" evidence="3"/>
<feature type="transmembrane region" description="Helical" evidence="14">
    <location>
        <begin position="345"/>
        <end position="362"/>
    </location>
</feature>
<evidence type="ECO:0000256" key="3">
    <source>
        <dbReference type="ARBA" id="ARBA00012668"/>
    </source>
</evidence>
<keyword evidence="7" id="KW-0249">Electron transport</keyword>
<dbReference type="InterPro" id="IPR039261">
    <property type="entry name" value="FNR_nucleotide-bd"/>
</dbReference>
<keyword evidence="9" id="KW-0560">Oxidoreductase</keyword>
<dbReference type="CDD" id="cd06186">
    <property type="entry name" value="NOX_Duox_like_FAD_NADP"/>
    <property type="match status" value="1"/>
</dbReference>
<dbReference type="InterPro" id="IPR017927">
    <property type="entry name" value="FAD-bd_FR_type"/>
</dbReference>
<feature type="transmembrane region" description="Helical" evidence="14">
    <location>
        <begin position="186"/>
        <end position="207"/>
    </location>
</feature>
<dbReference type="GO" id="GO:0015677">
    <property type="term" value="P:copper ion import"/>
    <property type="evidence" value="ECO:0007669"/>
    <property type="project" value="TreeGrafter"/>
</dbReference>
<protein>
    <recommendedName>
        <fullName evidence="3">ferric-chelate reductase (NADPH)</fullName>
        <ecNumber evidence="3">1.16.1.9</ecNumber>
    </recommendedName>
</protein>
<feature type="domain" description="FAD-binding FR-type" evidence="15">
    <location>
        <begin position="354"/>
        <end position="475"/>
    </location>
</feature>
<dbReference type="PANTHER" id="PTHR32361:SF9">
    <property type="entry name" value="FERRIC REDUCTASE TRANSMEMBRANE COMPONENT 3-RELATED"/>
    <property type="match status" value="1"/>
</dbReference>
<gene>
    <name evidence="16" type="ORF">F5878DRAFT_555535</name>
</gene>
<dbReference type="AlphaFoldDB" id="A0AA38PHH6"/>
<keyword evidence="5" id="KW-1003">Cell membrane</keyword>
<proteinExistence type="inferred from homology"/>
<evidence type="ECO:0000256" key="2">
    <source>
        <dbReference type="ARBA" id="ARBA00006278"/>
    </source>
</evidence>
<keyword evidence="10" id="KW-0406">Ion transport</keyword>
<evidence type="ECO:0000313" key="17">
    <source>
        <dbReference type="Proteomes" id="UP001163846"/>
    </source>
</evidence>
<comment type="subcellular location">
    <subcellularLocation>
        <location evidence="1">Cell membrane</location>
        <topology evidence="1">Multi-pass membrane protein</topology>
    </subcellularLocation>
</comment>
<evidence type="ECO:0000313" key="16">
    <source>
        <dbReference type="EMBL" id="KAJ3842631.1"/>
    </source>
</evidence>
<accession>A0AA38PHH6</accession>
<keyword evidence="17" id="KW-1185">Reference proteome</keyword>
<evidence type="ECO:0000256" key="9">
    <source>
        <dbReference type="ARBA" id="ARBA00023002"/>
    </source>
</evidence>
<organism evidence="16 17">
    <name type="scientific">Lentinula raphanica</name>
    <dbReference type="NCBI Taxonomy" id="153919"/>
    <lineage>
        <taxon>Eukaryota</taxon>
        <taxon>Fungi</taxon>
        <taxon>Dikarya</taxon>
        <taxon>Basidiomycota</taxon>
        <taxon>Agaricomycotina</taxon>
        <taxon>Agaricomycetes</taxon>
        <taxon>Agaricomycetidae</taxon>
        <taxon>Agaricales</taxon>
        <taxon>Marasmiineae</taxon>
        <taxon>Omphalotaceae</taxon>
        <taxon>Lentinula</taxon>
    </lineage>
</organism>
<dbReference type="InterPro" id="IPR051410">
    <property type="entry name" value="Ferric/Cupric_Reductase"/>
</dbReference>
<comment type="caution">
    <text evidence="16">The sequence shown here is derived from an EMBL/GenBank/DDBJ whole genome shotgun (WGS) entry which is preliminary data.</text>
</comment>
<evidence type="ECO:0000256" key="11">
    <source>
        <dbReference type="ARBA" id="ARBA00023136"/>
    </source>
</evidence>
<evidence type="ECO:0000256" key="13">
    <source>
        <dbReference type="ARBA" id="ARBA00048483"/>
    </source>
</evidence>